<name>A0ABQ7R8L8_PLUXY</name>
<reference evidence="1 2" key="1">
    <citation type="submission" date="2021-06" db="EMBL/GenBank/DDBJ databases">
        <title>A haploid diamondback moth (Plutella xylostella L.) genome assembly resolves 31 chromosomes and identifies a diamide resistance mutation.</title>
        <authorList>
            <person name="Ward C.M."/>
            <person name="Perry K.D."/>
            <person name="Baker G."/>
            <person name="Powis K."/>
            <person name="Heckel D.G."/>
            <person name="Baxter S.W."/>
        </authorList>
    </citation>
    <scope>NUCLEOTIDE SEQUENCE [LARGE SCALE GENOMIC DNA]</scope>
    <source>
        <strain evidence="1 2">LV</strain>
        <tissue evidence="1">Single pupa</tissue>
    </source>
</reference>
<dbReference type="EMBL" id="JAHIBW010000001">
    <property type="protein sequence ID" value="KAG7313668.1"/>
    <property type="molecule type" value="Genomic_DNA"/>
</dbReference>
<proteinExistence type="predicted"/>
<organism evidence="1 2">
    <name type="scientific">Plutella xylostella</name>
    <name type="common">Diamondback moth</name>
    <name type="synonym">Plutella maculipennis</name>
    <dbReference type="NCBI Taxonomy" id="51655"/>
    <lineage>
        <taxon>Eukaryota</taxon>
        <taxon>Metazoa</taxon>
        <taxon>Ecdysozoa</taxon>
        <taxon>Arthropoda</taxon>
        <taxon>Hexapoda</taxon>
        <taxon>Insecta</taxon>
        <taxon>Pterygota</taxon>
        <taxon>Neoptera</taxon>
        <taxon>Endopterygota</taxon>
        <taxon>Lepidoptera</taxon>
        <taxon>Glossata</taxon>
        <taxon>Ditrysia</taxon>
        <taxon>Yponomeutoidea</taxon>
        <taxon>Plutellidae</taxon>
        <taxon>Plutella</taxon>
    </lineage>
</organism>
<sequence>MCLAAARLRLSAPSSAEAARAPRASSPTQKYHIDLFIFSIYRIVLTVCECAEANTACLRPLCTHRGAGEHGTVGQHIRHLCSFLLEDEDPWVWRTRQLAYE</sequence>
<protein>
    <submittedName>
        <fullName evidence="1">Uncharacterized protein</fullName>
    </submittedName>
</protein>
<keyword evidence="2" id="KW-1185">Reference proteome</keyword>
<dbReference type="Proteomes" id="UP000823941">
    <property type="component" value="Chromosome 1"/>
</dbReference>
<evidence type="ECO:0000313" key="2">
    <source>
        <dbReference type="Proteomes" id="UP000823941"/>
    </source>
</evidence>
<evidence type="ECO:0000313" key="1">
    <source>
        <dbReference type="EMBL" id="KAG7313668.1"/>
    </source>
</evidence>
<comment type="caution">
    <text evidence="1">The sequence shown here is derived from an EMBL/GenBank/DDBJ whole genome shotgun (WGS) entry which is preliminary data.</text>
</comment>
<gene>
    <name evidence="1" type="ORF">JYU34_000828</name>
</gene>
<accession>A0ABQ7R8L8</accession>